<dbReference type="RefSeq" id="WP_173662189.1">
    <property type="nucleotide sequence ID" value="NZ_JAOUSE010000068.1"/>
</dbReference>
<comment type="caution">
    <text evidence="2">The sequence shown here is derived from an EMBL/GenBank/DDBJ whole genome shotgun (WGS) entry which is preliminary data.</text>
</comment>
<dbReference type="EMBL" id="JAOUSE010000068">
    <property type="protein sequence ID" value="MCU9595680.1"/>
    <property type="molecule type" value="Genomic_DNA"/>
</dbReference>
<reference evidence="2 3" key="1">
    <citation type="submission" date="2022-10" db="EMBL/GenBank/DDBJ databases">
        <title>Description of Fervidibacillus gen. nov. in the family Fervidibacillaceae fam. nov. with two species, Fervidibacillus albus sp. nov., and Fervidibacillus halotolerans sp. nov., isolated from tidal flat sediments.</title>
        <authorList>
            <person name="Kwon K.K."/>
            <person name="Yang S.-H."/>
        </authorList>
    </citation>
    <scope>NUCLEOTIDE SEQUENCE [LARGE SCALE GENOMIC DNA]</scope>
    <source>
        <strain evidence="2 3">DSM 23332</strain>
    </source>
</reference>
<evidence type="ECO:0000313" key="3">
    <source>
        <dbReference type="Proteomes" id="UP001208656"/>
    </source>
</evidence>
<feature type="transmembrane region" description="Helical" evidence="1">
    <location>
        <begin position="20"/>
        <end position="43"/>
    </location>
</feature>
<name>A0ABT2WJ31_9BACI</name>
<feature type="transmembrane region" description="Helical" evidence="1">
    <location>
        <begin position="100"/>
        <end position="121"/>
    </location>
</feature>
<keyword evidence="3" id="KW-1185">Reference proteome</keyword>
<feature type="transmembrane region" description="Helical" evidence="1">
    <location>
        <begin position="127"/>
        <end position="146"/>
    </location>
</feature>
<proteinExistence type="predicted"/>
<feature type="transmembrane region" description="Helical" evidence="1">
    <location>
        <begin position="55"/>
        <end position="74"/>
    </location>
</feature>
<dbReference type="Proteomes" id="UP001208656">
    <property type="component" value="Unassembled WGS sequence"/>
</dbReference>
<keyword evidence="1" id="KW-0812">Transmembrane</keyword>
<evidence type="ECO:0000313" key="2">
    <source>
        <dbReference type="EMBL" id="MCU9595680.1"/>
    </source>
</evidence>
<protein>
    <submittedName>
        <fullName evidence="2">DUF3278 domain-containing protein</fullName>
    </submittedName>
</protein>
<accession>A0ABT2WJ31</accession>
<keyword evidence="1" id="KW-0472">Membrane</keyword>
<sequence>MIKSWLSKLLPNDEYKEKNILYFLAESAVIFCMILIFVIILSITGIFNKNIPIEVFGLFSLWFFCVYIFLRYVFSGIEYTEIFTEADYKKEKNLLLKNNLLFLFLLIIGFTFFNGITSTFFEFVIDLVMPCIFIALIKYVMELISLRWSYKKNKRIE</sequence>
<keyword evidence="1" id="KW-1133">Transmembrane helix</keyword>
<evidence type="ECO:0000256" key="1">
    <source>
        <dbReference type="SAM" id="Phobius"/>
    </source>
</evidence>
<gene>
    <name evidence="2" type="ORF">OEV82_14725</name>
</gene>
<organism evidence="2 3">
    <name type="scientific">Pallidibacillus thermolactis</name>
    <dbReference type="NCBI Taxonomy" id="251051"/>
    <lineage>
        <taxon>Bacteria</taxon>
        <taxon>Bacillati</taxon>
        <taxon>Bacillota</taxon>
        <taxon>Bacilli</taxon>
        <taxon>Bacillales</taxon>
        <taxon>Bacillaceae</taxon>
        <taxon>Pallidibacillus</taxon>
    </lineage>
</organism>